<keyword evidence="1" id="KW-1133">Transmembrane helix</keyword>
<dbReference type="eggNOG" id="ENOG5031H2H">
    <property type="taxonomic scope" value="Bacteria"/>
</dbReference>
<dbReference type="PANTHER" id="PTHR41309:SF2">
    <property type="entry name" value="MEMBRANE PROTEIN"/>
    <property type="match status" value="1"/>
</dbReference>
<evidence type="ECO:0000313" key="2">
    <source>
        <dbReference type="EMBL" id="KFI69308.1"/>
    </source>
</evidence>
<gene>
    <name evidence="2" type="ORF">BMAGN_1078</name>
</gene>
<accession>A0A087BE58</accession>
<dbReference type="PANTHER" id="PTHR41309">
    <property type="entry name" value="MEMBRANE PROTEIN-RELATED"/>
    <property type="match status" value="1"/>
</dbReference>
<feature type="transmembrane region" description="Helical" evidence="1">
    <location>
        <begin position="20"/>
        <end position="48"/>
    </location>
</feature>
<feature type="transmembrane region" description="Helical" evidence="1">
    <location>
        <begin position="132"/>
        <end position="157"/>
    </location>
</feature>
<proteinExistence type="predicted"/>
<dbReference type="EMBL" id="JGZB01000002">
    <property type="protein sequence ID" value="KFI69308.1"/>
    <property type="molecule type" value="Genomic_DNA"/>
</dbReference>
<evidence type="ECO:0000313" key="3">
    <source>
        <dbReference type="Proteomes" id="UP000029052"/>
    </source>
</evidence>
<name>A0A087BE58_9BIFI</name>
<keyword evidence="3" id="KW-1185">Reference proteome</keyword>
<feature type="transmembrane region" description="Helical" evidence="1">
    <location>
        <begin position="203"/>
        <end position="226"/>
    </location>
</feature>
<keyword evidence="1" id="KW-0812">Transmembrane</keyword>
<reference evidence="2 3" key="1">
    <citation type="submission" date="2014-03" db="EMBL/GenBank/DDBJ databases">
        <title>Genomics of Bifidobacteria.</title>
        <authorList>
            <person name="Ventura M."/>
            <person name="Milani C."/>
            <person name="Lugli G.A."/>
        </authorList>
    </citation>
    <scope>NUCLEOTIDE SEQUENCE [LARGE SCALE GENOMIC DNA]</scope>
    <source>
        <strain evidence="2 3">LMG 11591</strain>
    </source>
</reference>
<sequence>MRMMVRSDFLSLRHSLVRQALLTMAVGAFVAFGIGSWIVGITVCAVALPFSMMMSLLAADETNGWQSFRLTLPLSRRTVVVGRYASIALLGLLGLVCGFGAFLITCMVALAMDMAGQDGAGAFQMPAGFPAAELFIVAALSLAAALVGLAIMLPFVVKMGFTRAIRYVPVIFMVVIMMGWSALEESDLTLVSSALEWLVSVPDAFAVFAGASIVYALSCMLSVRLYRTREF</sequence>
<organism evidence="2 3">
    <name type="scientific">Bifidobacterium magnum</name>
    <dbReference type="NCBI Taxonomy" id="1692"/>
    <lineage>
        <taxon>Bacteria</taxon>
        <taxon>Bacillati</taxon>
        <taxon>Actinomycetota</taxon>
        <taxon>Actinomycetes</taxon>
        <taxon>Bifidobacteriales</taxon>
        <taxon>Bifidobacteriaceae</taxon>
        <taxon>Bifidobacterium</taxon>
    </lineage>
</organism>
<dbReference type="Pfam" id="PF13346">
    <property type="entry name" value="ABC2_membrane_5"/>
    <property type="match status" value="1"/>
</dbReference>
<protein>
    <submittedName>
        <fullName evidence="2">Putative ABC transporter, permease</fullName>
    </submittedName>
</protein>
<feature type="transmembrane region" description="Helical" evidence="1">
    <location>
        <begin position="84"/>
        <end position="112"/>
    </location>
</feature>
<keyword evidence="1" id="KW-0472">Membrane</keyword>
<feature type="transmembrane region" description="Helical" evidence="1">
    <location>
        <begin position="164"/>
        <end position="183"/>
    </location>
</feature>
<evidence type="ECO:0000256" key="1">
    <source>
        <dbReference type="SAM" id="Phobius"/>
    </source>
</evidence>
<comment type="caution">
    <text evidence="2">The sequence shown here is derived from an EMBL/GenBank/DDBJ whole genome shotgun (WGS) entry which is preliminary data.</text>
</comment>
<dbReference type="AlphaFoldDB" id="A0A087BE58"/>
<dbReference type="Proteomes" id="UP000029052">
    <property type="component" value="Unassembled WGS sequence"/>
</dbReference>
<dbReference type="InterPro" id="IPR025699">
    <property type="entry name" value="ABC2_memb-like"/>
</dbReference>
<dbReference type="RefSeq" id="WP_081640856.1">
    <property type="nucleotide sequence ID" value="NZ_JGZB01000002.1"/>
</dbReference>
<dbReference type="STRING" id="1692.BMAGN_1078"/>